<keyword evidence="3 6" id="KW-1133">Transmembrane helix</keyword>
<dbReference type="GO" id="GO:0005886">
    <property type="term" value="C:plasma membrane"/>
    <property type="evidence" value="ECO:0007669"/>
    <property type="project" value="TreeGrafter"/>
</dbReference>
<evidence type="ECO:0000256" key="5">
    <source>
        <dbReference type="SAM" id="MobiDB-lite"/>
    </source>
</evidence>
<dbReference type="Proteomes" id="UP000436138">
    <property type="component" value="Chromosome"/>
</dbReference>
<keyword evidence="4 6" id="KW-0472">Membrane</keyword>
<feature type="transmembrane region" description="Helical" evidence="6">
    <location>
        <begin position="112"/>
        <end position="131"/>
    </location>
</feature>
<gene>
    <name evidence="7" type="ORF">GQF42_41355</name>
</gene>
<feature type="transmembrane region" description="Helical" evidence="6">
    <location>
        <begin position="288"/>
        <end position="306"/>
    </location>
</feature>
<dbReference type="GO" id="GO:0046583">
    <property type="term" value="F:monoatomic cation efflux transmembrane transporter activity"/>
    <property type="evidence" value="ECO:0007669"/>
    <property type="project" value="TreeGrafter"/>
</dbReference>
<feature type="transmembrane region" description="Helical" evidence="6">
    <location>
        <begin position="44"/>
        <end position="62"/>
    </location>
</feature>
<evidence type="ECO:0000313" key="7">
    <source>
        <dbReference type="EMBL" id="QHA08854.1"/>
    </source>
</evidence>
<dbReference type="Gene3D" id="1.50.10.150">
    <property type="entry name" value="Voltage-dependent anion channel"/>
    <property type="match status" value="1"/>
</dbReference>
<evidence type="ECO:0000256" key="6">
    <source>
        <dbReference type="SAM" id="Phobius"/>
    </source>
</evidence>
<evidence type="ECO:0000313" key="8">
    <source>
        <dbReference type="Proteomes" id="UP000436138"/>
    </source>
</evidence>
<dbReference type="InterPro" id="IPR004695">
    <property type="entry name" value="SLAC1/Mae1/Ssu1/TehA"/>
</dbReference>
<evidence type="ECO:0000256" key="3">
    <source>
        <dbReference type="ARBA" id="ARBA00022989"/>
    </source>
</evidence>
<evidence type="ECO:0000256" key="4">
    <source>
        <dbReference type="ARBA" id="ARBA00023136"/>
    </source>
</evidence>
<dbReference type="PANTHER" id="PTHR37955">
    <property type="entry name" value="TELLURITE RESISTANCE PROTEIN TEHA"/>
    <property type="match status" value="1"/>
</dbReference>
<sequence length="347" mass="36299">MTDMVDTTEHTSTAPRASGPVRPAADIASDVNGPHATRAARIRLLSVSLGTAGLGGAWQAAVTAFPPALQVSDALFIVSGLIWLVLLAQYLRHGGARWRNLRHDLRHPGDGFALGYVPIIGMLITGHFSRFELTGARWVYAVFLTLAAFIAARLLAHWLTGTLSATALHPGYLLPVSSAPFVASAVASTLRLPGVADAAFAVGLLYWLAFGTVILGGLVTGGPLPGPARPALTVLTIPPATGGIAWTAAHRGVFDAVGYGFAGTLLFTVLLVLFLLPELRQPAFHPGLWIYSFPVAASTNFAIRWIRASAPPGGPALTGILLAGATLALCLLATATLRHRARRVLPG</sequence>
<dbReference type="EMBL" id="CP047020">
    <property type="protein sequence ID" value="QHA08854.1"/>
    <property type="molecule type" value="Genomic_DNA"/>
</dbReference>
<dbReference type="KEGG" id="sbro:GQF42_41355"/>
<feature type="region of interest" description="Disordered" evidence="5">
    <location>
        <begin position="1"/>
        <end position="25"/>
    </location>
</feature>
<feature type="transmembrane region" description="Helical" evidence="6">
    <location>
        <begin position="231"/>
        <end position="250"/>
    </location>
</feature>
<keyword evidence="2 6" id="KW-0812">Transmembrane</keyword>
<dbReference type="AlphaFoldDB" id="A0A6I6NBR0"/>
<evidence type="ECO:0000256" key="1">
    <source>
        <dbReference type="ARBA" id="ARBA00004141"/>
    </source>
</evidence>
<dbReference type="InterPro" id="IPR038665">
    <property type="entry name" value="Voltage-dep_anion_channel_sf"/>
</dbReference>
<dbReference type="InterPro" id="IPR052951">
    <property type="entry name" value="Tellurite_res_ion_channel"/>
</dbReference>
<feature type="transmembrane region" description="Helical" evidence="6">
    <location>
        <begin position="137"/>
        <end position="160"/>
    </location>
</feature>
<feature type="transmembrane region" description="Helical" evidence="6">
    <location>
        <begin position="318"/>
        <end position="337"/>
    </location>
</feature>
<comment type="subcellular location">
    <subcellularLocation>
        <location evidence="1">Membrane</location>
        <topology evidence="1">Multi-pass membrane protein</topology>
    </subcellularLocation>
</comment>
<proteinExistence type="predicted"/>
<reference evidence="7 8" key="1">
    <citation type="submission" date="2019-12" db="EMBL/GenBank/DDBJ databases">
        <title>Streptomyces sp. strain T44 isolated from rhizosphere soil of Broussonetia papyrifera.</title>
        <authorList>
            <person name="Mo P."/>
        </authorList>
    </citation>
    <scope>NUCLEOTIDE SEQUENCE [LARGE SCALE GENOMIC DNA]</scope>
    <source>
        <strain evidence="7 8">T44</strain>
    </source>
</reference>
<evidence type="ECO:0000256" key="2">
    <source>
        <dbReference type="ARBA" id="ARBA00022692"/>
    </source>
</evidence>
<organism evidence="7 8">
    <name type="scientific">Streptomyces broussonetiae</name>
    <dbReference type="NCBI Taxonomy" id="2686304"/>
    <lineage>
        <taxon>Bacteria</taxon>
        <taxon>Bacillati</taxon>
        <taxon>Actinomycetota</taxon>
        <taxon>Actinomycetes</taxon>
        <taxon>Kitasatosporales</taxon>
        <taxon>Streptomycetaceae</taxon>
        <taxon>Streptomyces</taxon>
    </lineage>
</organism>
<protein>
    <submittedName>
        <fullName evidence="7">TDT family transporter</fullName>
    </submittedName>
</protein>
<feature type="transmembrane region" description="Helical" evidence="6">
    <location>
        <begin position="172"/>
        <end position="192"/>
    </location>
</feature>
<dbReference type="PANTHER" id="PTHR37955:SF1">
    <property type="entry name" value="DEP DOMAIN-CONTAINING PROTEIN"/>
    <property type="match status" value="1"/>
</dbReference>
<feature type="transmembrane region" description="Helical" evidence="6">
    <location>
        <begin position="198"/>
        <end position="219"/>
    </location>
</feature>
<feature type="transmembrane region" description="Helical" evidence="6">
    <location>
        <begin position="256"/>
        <end position="276"/>
    </location>
</feature>
<feature type="transmembrane region" description="Helical" evidence="6">
    <location>
        <begin position="74"/>
        <end position="91"/>
    </location>
</feature>
<accession>A0A6I6NBR0</accession>
<keyword evidence="8" id="KW-1185">Reference proteome</keyword>
<name>A0A6I6NBR0_9ACTN</name>
<dbReference type="Pfam" id="PF03595">
    <property type="entry name" value="SLAC1"/>
    <property type="match status" value="1"/>
</dbReference>
<dbReference type="RefSeq" id="WP_158928677.1">
    <property type="nucleotide sequence ID" value="NZ_CP047020.1"/>
</dbReference>